<dbReference type="AlphaFoldDB" id="A0A5M9K666"/>
<sequence>MDHHQYEYLGITIIVQKSTAAGSGRNPHDTFLPFPSMPFSMHVGAVYGLRPTKDTLLMCAAQEGRDTWGISLTARPHEIP</sequence>
<reference evidence="1 2" key="1">
    <citation type="submission" date="2019-06" db="EMBL/GenBank/DDBJ databases">
        <title>Genome Sequence of the Brown Rot Fungal Pathogen Monilinia fructicola.</title>
        <authorList>
            <person name="De Miccolis Angelini R.M."/>
            <person name="Landi L."/>
            <person name="Abate D."/>
            <person name="Pollastro S."/>
            <person name="Romanazzi G."/>
            <person name="Faretra F."/>
        </authorList>
    </citation>
    <scope>NUCLEOTIDE SEQUENCE [LARGE SCALE GENOMIC DNA]</scope>
    <source>
        <strain evidence="1 2">Mfrc123</strain>
    </source>
</reference>
<keyword evidence="2" id="KW-1185">Reference proteome</keyword>
<organism evidence="1 2">
    <name type="scientific">Monilinia fructicola</name>
    <name type="common">Brown rot fungus</name>
    <name type="synonym">Ciboria fructicola</name>
    <dbReference type="NCBI Taxonomy" id="38448"/>
    <lineage>
        <taxon>Eukaryota</taxon>
        <taxon>Fungi</taxon>
        <taxon>Dikarya</taxon>
        <taxon>Ascomycota</taxon>
        <taxon>Pezizomycotina</taxon>
        <taxon>Leotiomycetes</taxon>
        <taxon>Helotiales</taxon>
        <taxon>Sclerotiniaceae</taxon>
        <taxon>Monilinia</taxon>
    </lineage>
</organism>
<evidence type="ECO:0000313" key="1">
    <source>
        <dbReference type="EMBL" id="KAA8576073.1"/>
    </source>
</evidence>
<dbReference type="Proteomes" id="UP000322873">
    <property type="component" value="Unassembled WGS sequence"/>
</dbReference>
<dbReference type="EMBL" id="VICG01000001">
    <property type="protein sequence ID" value="KAA8576073.1"/>
    <property type="molecule type" value="Genomic_DNA"/>
</dbReference>
<accession>A0A5M9K666</accession>
<evidence type="ECO:0000313" key="2">
    <source>
        <dbReference type="Proteomes" id="UP000322873"/>
    </source>
</evidence>
<gene>
    <name evidence="1" type="ORF">EYC84_006235</name>
</gene>
<name>A0A5M9K666_MONFR</name>
<proteinExistence type="predicted"/>
<protein>
    <submittedName>
        <fullName evidence="1">Uncharacterized protein</fullName>
    </submittedName>
</protein>
<comment type="caution">
    <text evidence="1">The sequence shown here is derived from an EMBL/GenBank/DDBJ whole genome shotgun (WGS) entry which is preliminary data.</text>
</comment>